<name>A0ABR7DLU5_9BACT</name>
<reference evidence="3 4" key="1">
    <citation type="submission" date="2020-08" db="EMBL/GenBank/DDBJ databases">
        <title>Genome public.</title>
        <authorList>
            <person name="Liu C."/>
            <person name="Sun Q."/>
        </authorList>
    </citation>
    <scope>NUCLEOTIDE SEQUENCE [LARGE SCALE GENOMIC DNA]</scope>
    <source>
        <strain evidence="3 4">NSJ-79</strain>
    </source>
</reference>
<accession>A0ABR7DLU5</accession>
<comment type="caution">
    <text evidence="3">The sequence shown here is derived from an EMBL/GenBank/DDBJ whole genome shotgun (WGS) entry which is preliminary data.</text>
</comment>
<dbReference type="EMBL" id="JACOOJ010000008">
    <property type="protein sequence ID" value="MBC5632401.1"/>
    <property type="molecule type" value="Genomic_DNA"/>
</dbReference>
<keyword evidence="1" id="KW-0732">Signal</keyword>
<evidence type="ECO:0000259" key="2">
    <source>
        <dbReference type="Pfam" id="PF13201"/>
    </source>
</evidence>
<gene>
    <name evidence="3" type="ORF">H8S65_06420</name>
</gene>
<proteinExistence type="predicted"/>
<dbReference type="Proteomes" id="UP000651475">
    <property type="component" value="Unassembled WGS sequence"/>
</dbReference>
<dbReference type="Gene3D" id="2.60.40.2340">
    <property type="match status" value="1"/>
</dbReference>
<dbReference type="Pfam" id="PF13201">
    <property type="entry name" value="PCMD"/>
    <property type="match status" value="1"/>
</dbReference>
<dbReference type="InterPro" id="IPR025112">
    <property type="entry name" value="PCMD"/>
</dbReference>
<evidence type="ECO:0000256" key="1">
    <source>
        <dbReference type="SAM" id="SignalP"/>
    </source>
</evidence>
<dbReference type="InterPro" id="IPR038653">
    <property type="entry name" value="Put_CMD_sf"/>
</dbReference>
<protein>
    <submittedName>
        <fullName evidence="3">PCMD domain-containing protein</fullName>
    </submittedName>
</protein>
<dbReference type="PROSITE" id="PS51257">
    <property type="entry name" value="PROKAR_LIPOPROTEIN"/>
    <property type="match status" value="1"/>
</dbReference>
<feature type="domain" description="Putative carbohydrate metabolism" evidence="2">
    <location>
        <begin position="324"/>
        <end position="547"/>
    </location>
</feature>
<feature type="signal peptide" evidence="1">
    <location>
        <begin position="1"/>
        <end position="19"/>
    </location>
</feature>
<dbReference type="Gene3D" id="2.60.120.890">
    <property type="entry name" value="BT2081, beta-jelly-roll domain"/>
    <property type="match status" value="1"/>
</dbReference>
<organism evidence="3 4">
    <name type="scientific">Parabacteroides hominis</name>
    <dbReference type="NCBI Taxonomy" id="2763057"/>
    <lineage>
        <taxon>Bacteria</taxon>
        <taxon>Pseudomonadati</taxon>
        <taxon>Bacteroidota</taxon>
        <taxon>Bacteroidia</taxon>
        <taxon>Bacteroidales</taxon>
        <taxon>Tannerellaceae</taxon>
        <taxon>Parabacteroides</taxon>
    </lineage>
</organism>
<feature type="chain" id="PRO_5046304191" evidence="1">
    <location>
        <begin position="20"/>
        <end position="549"/>
    </location>
</feature>
<keyword evidence="4" id="KW-1185">Reference proteome</keyword>
<sequence>MKYRVYIKGCLLLLICALAGCIENDIPYPVVKAEIQEIETNGFVSSTIDKTERNVTILVDDTVDLRTLRITKFLVTSGTVIIPDSLACEDATHFPDSGFVSVDSLPATVNTQINLLSPATFVLRIYQDYPWQISAKRNIQRKFSIKAADGSDVQVGTPIVDEENHKVIIYVSKDTDLGNLKVQEMTLGSSIASTIPEPTTVTDFRRTRRFEVAAFDETETWSVSVVHYEGTGASLSVWAKRAYLSGVAKAGTTIDIQYRQKGEEVWDQVFEDEITFNEDGTFSAAMRHLMPATEYEYKATIGTQTYDVTSFVTDEAAQLPNSGFEDWWMNTKKIWFVYAEGGEMFWDTGNTGSALANKNVTVYDESKPHGGKRSIKLASENVIIKFAAGNLFAGEYVKTDGTDGILDFGRPFTARPTSLKGWFKYTCTPITQVADDPGDQFEDAQKGMNDKAHIYIALGDWSSPVRIQTKKSKRQLFNKNDEHIIAYQEMIVGETVSGWTEFKLKLDYRSLTRKPTHIVVVASASKYGDYFTGGDGSTLWLDDLELIYE</sequence>
<evidence type="ECO:0000313" key="3">
    <source>
        <dbReference type="EMBL" id="MBC5632401.1"/>
    </source>
</evidence>
<dbReference type="RefSeq" id="WP_186929171.1">
    <property type="nucleotide sequence ID" value="NZ_JACOOJ010000008.1"/>
</dbReference>
<evidence type="ECO:0000313" key="4">
    <source>
        <dbReference type="Proteomes" id="UP000651475"/>
    </source>
</evidence>